<organism evidence="1">
    <name type="scientific">Anguilla anguilla</name>
    <name type="common">European freshwater eel</name>
    <name type="synonym">Muraena anguilla</name>
    <dbReference type="NCBI Taxonomy" id="7936"/>
    <lineage>
        <taxon>Eukaryota</taxon>
        <taxon>Metazoa</taxon>
        <taxon>Chordata</taxon>
        <taxon>Craniata</taxon>
        <taxon>Vertebrata</taxon>
        <taxon>Euteleostomi</taxon>
        <taxon>Actinopterygii</taxon>
        <taxon>Neopterygii</taxon>
        <taxon>Teleostei</taxon>
        <taxon>Anguilliformes</taxon>
        <taxon>Anguillidae</taxon>
        <taxon>Anguilla</taxon>
    </lineage>
</organism>
<sequence>MVYFLNSVFENTLSKTPETSISSADFKYTTFRETFAHLKTFSSSILNSYTQ</sequence>
<evidence type="ECO:0000313" key="1">
    <source>
        <dbReference type="EMBL" id="JAH41379.1"/>
    </source>
</evidence>
<reference evidence="1" key="1">
    <citation type="submission" date="2014-11" db="EMBL/GenBank/DDBJ databases">
        <authorList>
            <person name="Amaro Gonzalez C."/>
        </authorList>
    </citation>
    <scope>NUCLEOTIDE SEQUENCE</scope>
</reference>
<reference evidence="1" key="2">
    <citation type="journal article" date="2015" name="Fish Shellfish Immunol.">
        <title>Early steps in the European eel (Anguilla anguilla)-Vibrio vulnificus interaction in the gills: Role of the RtxA13 toxin.</title>
        <authorList>
            <person name="Callol A."/>
            <person name="Pajuelo D."/>
            <person name="Ebbesson L."/>
            <person name="Teles M."/>
            <person name="MacKenzie S."/>
            <person name="Amaro C."/>
        </authorList>
    </citation>
    <scope>NUCLEOTIDE SEQUENCE</scope>
</reference>
<accession>A0A0E9SJ31</accession>
<dbReference type="EMBL" id="GBXM01067198">
    <property type="protein sequence ID" value="JAH41379.1"/>
    <property type="molecule type" value="Transcribed_RNA"/>
</dbReference>
<proteinExistence type="predicted"/>
<protein>
    <submittedName>
        <fullName evidence="1">Uncharacterized protein</fullName>
    </submittedName>
</protein>
<dbReference type="EMBL" id="GBXM01065831">
    <property type="protein sequence ID" value="JAH42746.1"/>
    <property type="molecule type" value="Transcribed_RNA"/>
</dbReference>
<dbReference type="AlphaFoldDB" id="A0A0E9SJ31"/>
<name>A0A0E9SJ31_ANGAN</name>